<evidence type="ECO:0000313" key="6">
    <source>
        <dbReference type="Proteomes" id="UP001055159"/>
    </source>
</evidence>
<reference evidence="4" key="1">
    <citation type="submission" date="2020-07" db="EMBL/GenBank/DDBJ databases">
        <authorList>
            <person name="Pettersson B.M.F."/>
            <person name="Behra P.R.K."/>
            <person name="Ramesh M."/>
            <person name="Das S."/>
            <person name="Dasgupta S."/>
            <person name="Kirsebom L.A."/>
        </authorList>
    </citation>
    <scope>NUCLEOTIDE SEQUENCE</scope>
    <source>
        <strain evidence="4">DSM 45406</strain>
    </source>
</reference>
<evidence type="ECO:0000313" key="4">
    <source>
        <dbReference type="EMBL" id="MCV7070536.1"/>
    </source>
</evidence>
<sequence length="156" mass="16908">MAAHLGVRRCVLLLVLVVASAALGSGTAAAAGLDDYRWERRPLLVFAPTDADPRLTETLNRIEATRCAFEGRDMVLGRILTTGTSTLDGQAIDAGERQRLVARFGVGADDFAVLLIGKDGGEKLRFTDLPDLQAIYTVIDGMPMRQREMRTDTEGC</sequence>
<feature type="signal peptide" evidence="2">
    <location>
        <begin position="1"/>
        <end position="30"/>
    </location>
</feature>
<evidence type="ECO:0000256" key="1">
    <source>
        <dbReference type="ARBA" id="ARBA00022729"/>
    </source>
</evidence>
<dbReference type="Pfam" id="PF13778">
    <property type="entry name" value="DUF4174"/>
    <property type="match status" value="1"/>
</dbReference>
<feature type="domain" description="DUF4174" evidence="3">
    <location>
        <begin position="33"/>
        <end position="148"/>
    </location>
</feature>
<evidence type="ECO:0000259" key="3">
    <source>
        <dbReference type="Pfam" id="PF13778"/>
    </source>
</evidence>
<keyword evidence="6" id="KW-1185">Reference proteome</keyword>
<dbReference type="EMBL" id="CP092427">
    <property type="protein sequence ID" value="ULP36859.2"/>
    <property type="molecule type" value="Genomic_DNA"/>
</dbReference>
<keyword evidence="1 2" id="KW-0732">Signal</keyword>
<dbReference type="Proteomes" id="UP001140272">
    <property type="component" value="Unassembled WGS sequence"/>
</dbReference>
<evidence type="ECO:0000313" key="7">
    <source>
        <dbReference type="Proteomes" id="UP001140272"/>
    </source>
</evidence>
<protein>
    <submittedName>
        <fullName evidence="4">DUF4174 domain-containing protein</fullName>
    </submittedName>
</protein>
<evidence type="ECO:0000313" key="5">
    <source>
        <dbReference type="EMBL" id="ULP36859.2"/>
    </source>
</evidence>
<gene>
    <name evidence="4" type="ORF">H7H73_08800</name>
    <name evidence="5" type="ORF">MJO55_27495</name>
</gene>
<dbReference type="InterPro" id="IPR025232">
    <property type="entry name" value="DUF4174"/>
</dbReference>
<dbReference type="Proteomes" id="UP001055159">
    <property type="component" value="Chromosome"/>
</dbReference>
<dbReference type="AlphaFoldDB" id="A0A9X2YD79"/>
<reference evidence="4" key="2">
    <citation type="journal article" date="2022" name="BMC Genomics">
        <title>Comparative genome analysis of mycobacteria focusing on tRNA and non-coding RNA.</title>
        <authorList>
            <person name="Behra P.R.K."/>
            <person name="Pettersson B.M.F."/>
            <person name="Ramesh M."/>
            <person name="Das S."/>
            <person name="Dasgupta S."/>
            <person name="Kirsebom L.A."/>
        </authorList>
    </citation>
    <scope>NUCLEOTIDE SEQUENCE</scope>
    <source>
        <strain evidence="4">DSM 45406</strain>
    </source>
</reference>
<reference evidence="5" key="3">
    <citation type="submission" date="2022-08" db="EMBL/GenBank/DDBJ databases">
        <title>Whole genome sequencing of non-tuberculosis mycobacteria type-strains.</title>
        <authorList>
            <person name="Igarashi Y."/>
            <person name="Osugi A."/>
            <person name="Mitarai S."/>
        </authorList>
    </citation>
    <scope>NUCLEOTIDE SEQUENCE</scope>
    <source>
        <strain evidence="5">JCM 16372</strain>
    </source>
</reference>
<accession>A0A9X2YD79</accession>
<name>A0A9X2YD79_9MYCO</name>
<dbReference type="EMBL" id="JACKRN010000319">
    <property type="protein sequence ID" value="MCV7070536.1"/>
    <property type="molecule type" value="Genomic_DNA"/>
</dbReference>
<evidence type="ECO:0000256" key="2">
    <source>
        <dbReference type="SAM" id="SignalP"/>
    </source>
</evidence>
<proteinExistence type="predicted"/>
<feature type="chain" id="PRO_5040818067" evidence="2">
    <location>
        <begin position="31"/>
        <end position="156"/>
    </location>
</feature>
<organism evidence="4 7">
    <name type="scientific">Mycolicibacterium rufum</name>
    <dbReference type="NCBI Taxonomy" id="318424"/>
    <lineage>
        <taxon>Bacteria</taxon>
        <taxon>Bacillati</taxon>
        <taxon>Actinomycetota</taxon>
        <taxon>Actinomycetes</taxon>
        <taxon>Mycobacteriales</taxon>
        <taxon>Mycobacteriaceae</taxon>
        <taxon>Mycolicibacterium</taxon>
    </lineage>
</organism>